<dbReference type="PANTHER" id="PTHR32305:SF15">
    <property type="entry name" value="PROTEIN RHSA-RELATED"/>
    <property type="match status" value="1"/>
</dbReference>
<accession>A0A1M4WX77</accession>
<reference evidence="1 2" key="1">
    <citation type="submission" date="2016-11" db="EMBL/GenBank/DDBJ databases">
        <authorList>
            <person name="Jaros S."/>
            <person name="Januszkiewicz K."/>
            <person name="Wedrychowicz H."/>
        </authorList>
    </citation>
    <scope>NUCLEOTIDE SEQUENCE [LARGE SCALE GENOMIC DNA]</scope>
    <source>
        <strain evidence="1 2">DSM 25660</strain>
    </source>
</reference>
<dbReference type="PANTHER" id="PTHR32305">
    <property type="match status" value="1"/>
</dbReference>
<gene>
    <name evidence="1" type="ORF">SAMN05444377_101454</name>
</gene>
<dbReference type="NCBIfam" id="TIGR03696">
    <property type="entry name" value="Rhs_assc_core"/>
    <property type="match status" value="1"/>
</dbReference>
<sequence>MAEQRGQHYYNSPYKFNGKELDEETGLYYYGARYYDPKVSIWLSVDPLAEKYIGISPYAFCAQNPIVNKEIDGRYFIFVPGLGYSTQSGYNNSPCVSAYGSMVDDFDRNRGGLGGATVNGSRGGQSSLGNRFHDGLYVSWWGSSVRGNIRNDYRAMNIINHVADNYSRVREAGDNFDVMATSQGTVSTAQPMVAMLSNPTDFGLPEDFHLDNVYMAGSMVDPNSELGQTLQSFAYNGKIGNLQYVSAPGDTIEGTGSTSRDGVFGNANKFIKMVSGELKASSSAKKQGTTYTPIHTHVRAAENLPNNPSSGCSTSACEVRQAIQSTYKE</sequence>
<name>A0A1M4WX77_9FLAO</name>
<dbReference type="InterPro" id="IPR022385">
    <property type="entry name" value="Rhs_assc_core"/>
</dbReference>
<dbReference type="EMBL" id="FQVQ01000001">
    <property type="protein sequence ID" value="SHE85846.1"/>
    <property type="molecule type" value="Genomic_DNA"/>
</dbReference>
<dbReference type="AlphaFoldDB" id="A0A1M4WX77"/>
<keyword evidence="2" id="KW-1185">Reference proteome</keyword>
<evidence type="ECO:0000313" key="1">
    <source>
        <dbReference type="EMBL" id="SHE85846.1"/>
    </source>
</evidence>
<dbReference type="RefSeq" id="WP_073361108.1">
    <property type="nucleotide sequence ID" value="NZ_FQVQ01000001.1"/>
</dbReference>
<organism evidence="1 2">
    <name type="scientific">Flavobacterium fontis</name>
    <dbReference type="NCBI Taxonomy" id="1124188"/>
    <lineage>
        <taxon>Bacteria</taxon>
        <taxon>Pseudomonadati</taxon>
        <taxon>Bacteroidota</taxon>
        <taxon>Flavobacteriia</taxon>
        <taxon>Flavobacteriales</taxon>
        <taxon>Flavobacteriaceae</taxon>
        <taxon>Flavobacterium</taxon>
    </lineage>
</organism>
<dbReference type="Gene3D" id="2.180.10.10">
    <property type="entry name" value="RHS repeat-associated core"/>
    <property type="match status" value="1"/>
</dbReference>
<dbReference type="STRING" id="1124188.SAMN05444377_101454"/>
<evidence type="ECO:0000313" key="2">
    <source>
        <dbReference type="Proteomes" id="UP000184147"/>
    </source>
</evidence>
<dbReference type="OrthoDB" id="2972467at2"/>
<protein>
    <submittedName>
        <fullName evidence="1">RHS repeat-associated core domain-containing protein</fullName>
    </submittedName>
</protein>
<dbReference type="InterPro" id="IPR050708">
    <property type="entry name" value="T6SS_VgrG/RHS"/>
</dbReference>
<proteinExistence type="predicted"/>
<dbReference type="Proteomes" id="UP000184147">
    <property type="component" value="Unassembled WGS sequence"/>
</dbReference>